<evidence type="ECO:0000256" key="1">
    <source>
        <dbReference type="SAM" id="MobiDB-lite"/>
    </source>
</evidence>
<feature type="transmembrane region" description="Helical" evidence="2">
    <location>
        <begin position="192"/>
        <end position="211"/>
    </location>
</feature>
<evidence type="ECO:0000256" key="2">
    <source>
        <dbReference type="SAM" id="Phobius"/>
    </source>
</evidence>
<accession>A0A9K3M539</accession>
<sequence>MKEQKEMEAMLDATVDDHVPTGTPDVLESPHVTEGPGKIANAPVPSVFRDDRGSIDRLRVGGKRINLLYSISGVMRSGYLHPETKYGYVVSGELEVWVLTNQGTDKKVYKSQQTFVIPPYTPHILHFLDDSVVAEWWDQAGDTQCWYYHPYRRIVDIQNSLLSTSTGQHHFLVPQTDFERQQQEKTGASSSGLLWMATGLAIGMVLGGYVVRTTSRP</sequence>
<keyword evidence="2" id="KW-0472">Membrane</keyword>
<keyword evidence="4" id="KW-1185">Reference proteome</keyword>
<comment type="caution">
    <text evidence="3">The sequence shown here is derived from an EMBL/GenBank/DDBJ whole genome shotgun (WGS) entry which is preliminary data.</text>
</comment>
<keyword evidence="2" id="KW-0812">Transmembrane</keyword>
<feature type="region of interest" description="Disordered" evidence="1">
    <location>
        <begin position="16"/>
        <end position="43"/>
    </location>
</feature>
<protein>
    <submittedName>
        <fullName evidence="3">Uncharacterized protein</fullName>
    </submittedName>
</protein>
<dbReference type="OrthoDB" id="10264693at2759"/>
<reference evidence="3" key="2">
    <citation type="submission" date="2021-04" db="EMBL/GenBank/DDBJ databases">
        <authorList>
            <person name="Podell S."/>
        </authorList>
    </citation>
    <scope>NUCLEOTIDE SEQUENCE</scope>
    <source>
        <strain evidence="3">Hildebrandi</strain>
    </source>
</reference>
<dbReference type="Proteomes" id="UP000693970">
    <property type="component" value="Unassembled WGS sequence"/>
</dbReference>
<dbReference type="AlphaFoldDB" id="A0A9K3M539"/>
<name>A0A9K3M539_9STRA</name>
<evidence type="ECO:0000313" key="4">
    <source>
        <dbReference type="Proteomes" id="UP000693970"/>
    </source>
</evidence>
<organism evidence="3 4">
    <name type="scientific">Nitzschia inconspicua</name>
    <dbReference type="NCBI Taxonomy" id="303405"/>
    <lineage>
        <taxon>Eukaryota</taxon>
        <taxon>Sar</taxon>
        <taxon>Stramenopiles</taxon>
        <taxon>Ochrophyta</taxon>
        <taxon>Bacillariophyta</taxon>
        <taxon>Bacillariophyceae</taxon>
        <taxon>Bacillariophycidae</taxon>
        <taxon>Bacillariales</taxon>
        <taxon>Bacillariaceae</taxon>
        <taxon>Nitzschia</taxon>
    </lineage>
</organism>
<proteinExistence type="predicted"/>
<evidence type="ECO:0000313" key="3">
    <source>
        <dbReference type="EMBL" id="KAG7373266.1"/>
    </source>
</evidence>
<keyword evidence="2" id="KW-1133">Transmembrane helix</keyword>
<dbReference type="EMBL" id="JAGRRH010000002">
    <property type="protein sequence ID" value="KAG7373266.1"/>
    <property type="molecule type" value="Genomic_DNA"/>
</dbReference>
<gene>
    <name evidence="3" type="ORF">IV203_033990</name>
</gene>
<reference evidence="3" key="1">
    <citation type="journal article" date="2021" name="Sci. Rep.">
        <title>Diploid genomic architecture of Nitzschia inconspicua, an elite biomass production diatom.</title>
        <authorList>
            <person name="Oliver A."/>
            <person name="Podell S."/>
            <person name="Pinowska A."/>
            <person name="Traller J.C."/>
            <person name="Smith S.R."/>
            <person name="McClure R."/>
            <person name="Beliaev A."/>
            <person name="Bohutskyi P."/>
            <person name="Hill E.A."/>
            <person name="Rabines A."/>
            <person name="Zheng H."/>
            <person name="Allen L.Z."/>
            <person name="Kuo A."/>
            <person name="Grigoriev I.V."/>
            <person name="Allen A.E."/>
            <person name="Hazlebeck D."/>
            <person name="Allen E.E."/>
        </authorList>
    </citation>
    <scope>NUCLEOTIDE SEQUENCE</scope>
    <source>
        <strain evidence="3">Hildebrandi</strain>
    </source>
</reference>